<protein>
    <submittedName>
        <fullName evidence="1">Uncharacterized protein</fullName>
    </submittedName>
</protein>
<comment type="caution">
    <text evidence="1">The sequence shown here is derived from an EMBL/GenBank/DDBJ whole genome shotgun (WGS) entry which is preliminary data.</text>
</comment>
<dbReference type="AlphaFoldDB" id="A0A081NEZ8"/>
<organism evidence="1 2">
    <name type="scientific">Endozoicomonas numazuensis</name>
    <dbReference type="NCBI Taxonomy" id="1137799"/>
    <lineage>
        <taxon>Bacteria</taxon>
        <taxon>Pseudomonadati</taxon>
        <taxon>Pseudomonadota</taxon>
        <taxon>Gammaproteobacteria</taxon>
        <taxon>Oceanospirillales</taxon>
        <taxon>Endozoicomonadaceae</taxon>
        <taxon>Endozoicomonas</taxon>
    </lineage>
</organism>
<evidence type="ECO:0000313" key="2">
    <source>
        <dbReference type="Proteomes" id="UP000028073"/>
    </source>
</evidence>
<dbReference type="EMBL" id="JOKH01000004">
    <property type="protein sequence ID" value="KEQ17021.1"/>
    <property type="molecule type" value="Genomic_DNA"/>
</dbReference>
<keyword evidence="2" id="KW-1185">Reference proteome</keyword>
<dbReference type="eggNOG" id="COG2801">
    <property type="taxonomic scope" value="Bacteria"/>
</dbReference>
<dbReference type="Proteomes" id="UP000028073">
    <property type="component" value="Unassembled WGS sequence"/>
</dbReference>
<sequence>MVESKNGSIIRKQLGHAHIPQHHAEKFNRFDDEYLTPYLNYHRPCLYPEIRIDKTGREKKVEQ</sequence>
<proteinExistence type="predicted"/>
<dbReference type="RefSeq" id="WP_152558823.1">
    <property type="nucleotide sequence ID" value="NZ_JOKH01000004.1"/>
</dbReference>
<evidence type="ECO:0000313" key="1">
    <source>
        <dbReference type="EMBL" id="KEQ17021.1"/>
    </source>
</evidence>
<accession>A0A081NEZ8</accession>
<name>A0A081NEZ8_9GAMM</name>
<dbReference type="OrthoDB" id="9795424at2"/>
<reference evidence="1 2" key="1">
    <citation type="submission" date="2014-06" db="EMBL/GenBank/DDBJ databases">
        <title>Whole Genome Sequences of Three Symbiotic Endozoicomonas Bacteria.</title>
        <authorList>
            <person name="Neave M.J."/>
            <person name="Apprill A."/>
            <person name="Voolstra C.R."/>
        </authorList>
    </citation>
    <scope>NUCLEOTIDE SEQUENCE [LARGE SCALE GENOMIC DNA]</scope>
    <source>
        <strain evidence="1 2">DSM 25634</strain>
    </source>
</reference>
<gene>
    <name evidence="1" type="ORF">GZ78_20625</name>
</gene>